<keyword evidence="3" id="KW-1185">Reference proteome</keyword>
<name>A0A078FWA6_BRANA</name>
<dbReference type="Proteomes" id="UP000028999">
    <property type="component" value="Unassembled WGS sequence"/>
</dbReference>
<evidence type="ECO:0000313" key="2">
    <source>
        <dbReference type="EMBL" id="CDY16718.1"/>
    </source>
</evidence>
<organism evidence="2 3">
    <name type="scientific">Brassica napus</name>
    <name type="common">Rape</name>
    <dbReference type="NCBI Taxonomy" id="3708"/>
    <lineage>
        <taxon>Eukaryota</taxon>
        <taxon>Viridiplantae</taxon>
        <taxon>Streptophyta</taxon>
        <taxon>Embryophyta</taxon>
        <taxon>Tracheophyta</taxon>
        <taxon>Spermatophyta</taxon>
        <taxon>Magnoliopsida</taxon>
        <taxon>eudicotyledons</taxon>
        <taxon>Gunneridae</taxon>
        <taxon>Pentapetalae</taxon>
        <taxon>rosids</taxon>
        <taxon>malvids</taxon>
        <taxon>Brassicales</taxon>
        <taxon>Brassicaceae</taxon>
        <taxon>Brassiceae</taxon>
        <taxon>Brassica</taxon>
    </lineage>
</organism>
<sequence length="29" mass="3434">MLLKSQIEDSSKETSRLAEEENKQLRQEI</sequence>
<reference evidence="2 3" key="1">
    <citation type="journal article" date="2014" name="Science">
        <title>Plant genetics. Early allopolyploid evolution in the post-Neolithic Brassica napus oilseed genome.</title>
        <authorList>
            <person name="Chalhoub B."/>
            <person name="Denoeud F."/>
            <person name="Liu S."/>
            <person name="Parkin I.A."/>
            <person name="Tang H."/>
            <person name="Wang X."/>
            <person name="Chiquet J."/>
            <person name="Belcram H."/>
            <person name="Tong C."/>
            <person name="Samans B."/>
            <person name="Correa M."/>
            <person name="Da Silva C."/>
            <person name="Just J."/>
            <person name="Falentin C."/>
            <person name="Koh C.S."/>
            <person name="Le Clainche I."/>
            <person name="Bernard M."/>
            <person name="Bento P."/>
            <person name="Noel B."/>
            <person name="Labadie K."/>
            <person name="Alberti A."/>
            <person name="Charles M."/>
            <person name="Arnaud D."/>
            <person name="Guo H."/>
            <person name="Daviaud C."/>
            <person name="Alamery S."/>
            <person name="Jabbari K."/>
            <person name="Zhao M."/>
            <person name="Edger P.P."/>
            <person name="Chelaifa H."/>
            <person name="Tack D."/>
            <person name="Lassalle G."/>
            <person name="Mestiri I."/>
            <person name="Schnel N."/>
            <person name="Le Paslier M.C."/>
            <person name="Fan G."/>
            <person name="Renault V."/>
            <person name="Bayer P.E."/>
            <person name="Golicz A.A."/>
            <person name="Manoli S."/>
            <person name="Lee T.H."/>
            <person name="Thi V.H."/>
            <person name="Chalabi S."/>
            <person name="Hu Q."/>
            <person name="Fan C."/>
            <person name="Tollenaere R."/>
            <person name="Lu Y."/>
            <person name="Battail C."/>
            <person name="Shen J."/>
            <person name="Sidebottom C.H."/>
            <person name="Wang X."/>
            <person name="Canaguier A."/>
            <person name="Chauveau A."/>
            <person name="Berard A."/>
            <person name="Deniot G."/>
            <person name="Guan M."/>
            <person name="Liu Z."/>
            <person name="Sun F."/>
            <person name="Lim Y.P."/>
            <person name="Lyons E."/>
            <person name="Town C.D."/>
            <person name="Bancroft I."/>
            <person name="Wang X."/>
            <person name="Meng J."/>
            <person name="Ma J."/>
            <person name="Pires J.C."/>
            <person name="King G.J."/>
            <person name="Brunel D."/>
            <person name="Delourme R."/>
            <person name="Renard M."/>
            <person name="Aury J.M."/>
            <person name="Adams K.L."/>
            <person name="Batley J."/>
            <person name="Snowdon R.J."/>
            <person name="Tost J."/>
            <person name="Edwards D."/>
            <person name="Zhou Y."/>
            <person name="Hua W."/>
            <person name="Sharpe A.G."/>
            <person name="Paterson A.H."/>
            <person name="Guan C."/>
            <person name="Wincker P."/>
        </authorList>
    </citation>
    <scope>NUCLEOTIDE SEQUENCE [LARGE SCALE GENOMIC DNA]</scope>
    <source>
        <strain evidence="3">cv. Darmor-bzh</strain>
    </source>
</reference>
<evidence type="ECO:0000313" key="3">
    <source>
        <dbReference type="Proteomes" id="UP000028999"/>
    </source>
</evidence>
<accession>A0A078FWA6</accession>
<dbReference type="AlphaFoldDB" id="A0A078FWA6"/>
<proteinExistence type="predicted"/>
<dbReference type="Gramene" id="CDY16718">
    <property type="protein sequence ID" value="CDY16718"/>
    <property type="gene ID" value="GSBRNA2T00094583001"/>
</dbReference>
<gene>
    <name evidence="2" type="primary">BnaA09g06640D</name>
    <name evidence="2" type="ORF">GSBRNA2T00094583001</name>
</gene>
<protein>
    <submittedName>
        <fullName evidence="2">BnaA09g06640D protein</fullName>
    </submittedName>
</protein>
<evidence type="ECO:0000256" key="1">
    <source>
        <dbReference type="SAM" id="MobiDB-lite"/>
    </source>
</evidence>
<dbReference type="PaxDb" id="3708-A0A078FWA6"/>
<feature type="region of interest" description="Disordered" evidence="1">
    <location>
        <begin position="1"/>
        <end position="29"/>
    </location>
</feature>
<dbReference type="EMBL" id="LK032067">
    <property type="protein sequence ID" value="CDY16718.1"/>
    <property type="molecule type" value="Genomic_DNA"/>
</dbReference>